<dbReference type="PANTHER" id="PTHR33678:SF1">
    <property type="entry name" value="BLL1576 PROTEIN"/>
    <property type="match status" value="1"/>
</dbReference>
<dbReference type="InterPro" id="IPR052344">
    <property type="entry name" value="Transposase-related"/>
</dbReference>
<dbReference type="Proteomes" id="UP000571554">
    <property type="component" value="Unassembled WGS sequence"/>
</dbReference>
<keyword evidence="3" id="KW-1185">Reference proteome</keyword>
<gene>
    <name evidence="2" type="ORF">F4827_007084</name>
</gene>
<dbReference type="InterPro" id="IPR004291">
    <property type="entry name" value="Transposase_IS66_central"/>
</dbReference>
<evidence type="ECO:0000313" key="2">
    <source>
        <dbReference type="EMBL" id="MBB6107202.1"/>
    </source>
</evidence>
<dbReference type="AlphaFoldDB" id="A0A7W9WX18"/>
<evidence type="ECO:0000313" key="3">
    <source>
        <dbReference type="Proteomes" id="UP000571554"/>
    </source>
</evidence>
<dbReference type="Pfam" id="PF03050">
    <property type="entry name" value="DDE_Tnp_IS66"/>
    <property type="match status" value="1"/>
</dbReference>
<feature type="non-terminal residue" evidence="2">
    <location>
        <position position="1"/>
    </location>
</feature>
<accession>A0A7W9WX18</accession>
<organism evidence="2 3">
    <name type="scientific">Paraburkholderia bannensis</name>
    <dbReference type="NCBI Taxonomy" id="765414"/>
    <lineage>
        <taxon>Bacteria</taxon>
        <taxon>Pseudomonadati</taxon>
        <taxon>Pseudomonadota</taxon>
        <taxon>Betaproteobacteria</taxon>
        <taxon>Burkholderiales</taxon>
        <taxon>Burkholderiaceae</taxon>
        <taxon>Paraburkholderia</taxon>
    </lineage>
</organism>
<comment type="caution">
    <text evidence="2">The sequence shown here is derived from an EMBL/GenBank/DDBJ whole genome shotgun (WGS) entry which is preliminary data.</text>
</comment>
<dbReference type="PANTHER" id="PTHR33678">
    <property type="entry name" value="BLL1576 PROTEIN"/>
    <property type="match status" value="1"/>
</dbReference>
<dbReference type="EMBL" id="JACHBW010000049">
    <property type="protein sequence ID" value="MBB6107202.1"/>
    <property type="molecule type" value="Genomic_DNA"/>
</dbReference>
<protein>
    <recommendedName>
        <fullName evidence="1">Transposase IS66 central domain-containing protein</fullName>
    </recommendedName>
</protein>
<name>A0A7W9WX18_9BURK</name>
<proteinExistence type="predicted"/>
<sequence length="168" mass="18159">YYNSGSARLTRSPANLSACRDAKVCSLPRLETISLCSYQRIKAGSPNAAACLKSLTGSVKNWLLNPPVDAVRRHALGGATVHGHDTPLPVLALGNGRTKTGRIWVYVRDDRPSGSPEAPAVWLAYTTERRGEHLQRQLANFKGVVQADAFARHAELYAAHAVPLSFGN</sequence>
<reference evidence="2 3" key="1">
    <citation type="submission" date="2020-08" db="EMBL/GenBank/DDBJ databases">
        <title>Above-ground endophytic microbial communities from plants in different locations in the United States.</title>
        <authorList>
            <person name="Frank C."/>
        </authorList>
    </citation>
    <scope>NUCLEOTIDE SEQUENCE [LARGE SCALE GENOMIC DNA]</scope>
    <source>
        <strain evidence="2 3">WP4_2_2</strain>
    </source>
</reference>
<evidence type="ECO:0000259" key="1">
    <source>
        <dbReference type="Pfam" id="PF03050"/>
    </source>
</evidence>
<feature type="domain" description="Transposase IS66 central" evidence="1">
    <location>
        <begin position="48"/>
        <end position="159"/>
    </location>
</feature>